<comment type="subcellular location">
    <subcellularLocation>
        <location evidence="1 6">Nucleus</location>
    </subcellularLocation>
</comment>
<keyword evidence="4 6" id="KW-0677">Repeat</keyword>
<reference evidence="8" key="2">
    <citation type="journal article" date="2023" name="IMA Fungus">
        <title>Comparative genomic study of the Penicillium genus elucidates a diverse pangenome and 15 lateral gene transfer events.</title>
        <authorList>
            <person name="Petersen C."/>
            <person name="Sorensen T."/>
            <person name="Nielsen M.R."/>
            <person name="Sondergaard T.E."/>
            <person name="Sorensen J.L."/>
            <person name="Fitzpatrick D.A."/>
            <person name="Frisvad J.C."/>
            <person name="Nielsen K.L."/>
        </authorList>
    </citation>
    <scope>NUCLEOTIDE SEQUENCE</scope>
    <source>
        <strain evidence="8">IBT 30069</strain>
    </source>
</reference>
<reference evidence="8" key="1">
    <citation type="submission" date="2022-11" db="EMBL/GenBank/DDBJ databases">
        <authorList>
            <person name="Petersen C."/>
        </authorList>
    </citation>
    <scope>NUCLEOTIDE SEQUENCE</scope>
    <source>
        <strain evidence="8">IBT 30069</strain>
    </source>
</reference>
<keyword evidence="3 6" id="KW-0819">tRNA processing</keyword>
<comment type="pathway">
    <text evidence="6">tRNA modification; N(7)-methylguanine-tRNA biosynthesis.</text>
</comment>
<dbReference type="InterPro" id="IPR036322">
    <property type="entry name" value="WD40_repeat_dom_sf"/>
</dbReference>
<dbReference type="OrthoDB" id="339900at2759"/>
<dbReference type="HAMAP" id="MF_03056">
    <property type="entry name" value="TRM82"/>
    <property type="match status" value="1"/>
</dbReference>
<sequence length="478" mass="51997">MASLQHPFQRLQYASRQVQGSLDVLIGTAGRHIYSYNATNGQRLDVWPQDVDSTTEPASGASAPTHDQTPPEKKRKVSTDAEPQEEKQSAAKKAPAWTTVPLVAISSDGKYVIAVTGEDKAVRVFELGVDGKLKELSSRVLPKRISALSLTADNQTIITADKFGDAFSMPLIPGDYVKKALETKPAGPSATPLTVHTKGNLRTLEMQKQMAEINAAKAAAGEGNDARNFEHHNILGHVSVLTDVINVSLDGREYILTADRDEHIRVSRGIPQVHVIEQFCFGHTSLVSKLCVPENLPHLLISGDLNGNVFVWNWKQGQILQHISLHEALQSEVMPRGIWNISIDQVNVILISLEGSPQLLCYTIEENTLRAQTTVQLSGNVLDIVGTKSNSFIASVDTVRQAGSTDSWNSSSGALLESLQINIGPDGIQCTPSESPVVSNINLAGTSDIPTGLNEKQQQDVNNSLYNLENMKKKSYDE</sequence>
<dbReference type="PANTHER" id="PTHR16288:SF0">
    <property type="entry name" value="TRNA (GUANINE-N(7)-)-METHYLTRANSFERASE NON-CATALYTIC SUBUNIT WDR4"/>
    <property type="match status" value="1"/>
</dbReference>
<dbReference type="AlphaFoldDB" id="A0A9W9KH32"/>
<dbReference type="EMBL" id="JAPQKH010000003">
    <property type="protein sequence ID" value="KAJ5106289.1"/>
    <property type="molecule type" value="Genomic_DNA"/>
</dbReference>
<evidence type="ECO:0000256" key="4">
    <source>
        <dbReference type="ARBA" id="ARBA00022737"/>
    </source>
</evidence>
<evidence type="ECO:0000313" key="9">
    <source>
        <dbReference type="Proteomes" id="UP001149165"/>
    </source>
</evidence>
<evidence type="ECO:0008006" key="10">
    <source>
        <dbReference type="Google" id="ProtNLM"/>
    </source>
</evidence>
<dbReference type="Pfam" id="PF00400">
    <property type="entry name" value="WD40"/>
    <property type="match status" value="1"/>
</dbReference>
<proteinExistence type="inferred from homology"/>
<dbReference type="Gene3D" id="2.130.10.10">
    <property type="entry name" value="YVTN repeat-like/Quinoprotein amine dehydrogenase"/>
    <property type="match status" value="2"/>
</dbReference>
<organism evidence="8 9">
    <name type="scientific">Penicillium angulare</name>
    <dbReference type="NCBI Taxonomy" id="116970"/>
    <lineage>
        <taxon>Eukaryota</taxon>
        <taxon>Fungi</taxon>
        <taxon>Dikarya</taxon>
        <taxon>Ascomycota</taxon>
        <taxon>Pezizomycotina</taxon>
        <taxon>Eurotiomycetes</taxon>
        <taxon>Eurotiomycetidae</taxon>
        <taxon>Eurotiales</taxon>
        <taxon>Aspergillaceae</taxon>
        <taxon>Penicillium</taxon>
    </lineage>
</organism>
<keyword evidence="5 6" id="KW-0539">Nucleus</keyword>
<dbReference type="GO" id="GO:0005634">
    <property type="term" value="C:nucleus"/>
    <property type="evidence" value="ECO:0007669"/>
    <property type="project" value="UniProtKB-SubCell"/>
</dbReference>
<dbReference type="PANTHER" id="PTHR16288">
    <property type="entry name" value="WD40 REPEAT PROTEIN 4"/>
    <property type="match status" value="1"/>
</dbReference>
<evidence type="ECO:0000313" key="8">
    <source>
        <dbReference type="EMBL" id="KAJ5106289.1"/>
    </source>
</evidence>
<dbReference type="InterPro" id="IPR015943">
    <property type="entry name" value="WD40/YVTN_repeat-like_dom_sf"/>
</dbReference>
<comment type="function">
    <text evidence="6">Required for the formation of N(7)-methylguanine at position 46 (m7G46) in tRNA. In the complex, it is required to stabilize and induce conformational changes of the catalytic subunit.</text>
</comment>
<evidence type="ECO:0000256" key="3">
    <source>
        <dbReference type="ARBA" id="ARBA00022694"/>
    </source>
</evidence>
<dbReference type="SUPFAM" id="SSF50978">
    <property type="entry name" value="WD40 repeat-like"/>
    <property type="match status" value="1"/>
</dbReference>
<evidence type="ECO:0000256" key="6">
    <source>
        <dbReference type="HAMAP-Rule" id="MF_03056"/>
    </source>
</evidence>
<gene>
    <name evidence="8" type="ORF">N7456_002964</name>
</gene>
<evidence type="ECO:0000256" key="2">
    <source>
        <dbReference type="ARBA" id="ARBA00022574"/>
    </source>
</evidence>
<protein>
    <recommendedName>
        <fullName evidence="10">Transfer RNA methyltransferase 82</fullName>
    </recommendedName>
</protein>
<keyword evidence="2 6" id="KW-0853">WD repeat</keyword>
<accession>A0A9W9KH32</accession>
<dbReference type="GO" id="GO:0043527">
    <property type="term" value="C:tRNA methyltransferase complex"/>
    <property type="evidence" value="ECO:0007669"/>
    <property type="project" value="TreeGrafter"/>
</dbReference>
<evidence type="ECO:0000256" key="5">
    <source>
        <dbReference type="ARBA" id="ARBA00023242"/>
    </source>
</evidence>
<evidence type="ECO:0000256" key="7">
    <source>
        <dbReference type="SAM" id="MobiDB-lite"/>
    </source>
</evidence>
<comment type="similarity">
    <text evidence="6">Belongs to the WD repeat TRM82 family.</text>
</comment>
<dbReference type="GO" id="GO:0005829">
    <property type="term" value="C:cytosol"/>
    <property type="evidence" value="ECO:0007669"/>
    <property type="project" value="TreeGrafter"/>
</dbReference>
<dbReference type="InterPro" id="IPR001680">
    <property type="entry name" value="WD40_rpt"/>
</dbReference>
<comment type="caution">
    <text evidence="8">The sequence shown here is derived from an EMBL/GenBank/DDBJ whole genome shotgun (WGS) entry which is preliminary data.</text>
</comment>
<dbReference type="GO" id="GO:0106004">
    <property type="term" value="P:tRNA (guanine-N7)-methylation"/>
    <property type="evidence" value="ECO:0007669"/>
    <property type="project" value="UniProtKB-UniRule"/>
</dbReference>
<dbReference type="InterPro" id="IPR028884">
    <property type="entry name" value="Trm82"/>
</dbReference>
<keyword evidence="9" id="KW-1185">Reference proteome</keyword>
<evidence type="ECO:0000256" key="1">
    <source>
        <dbReference type="ARBA" id="ARBA00004123"/>
    </source>
</evidence>
<name>A0A9W9KH32_9EURO</name>
<dbReference type="Proteomes" id="UP001149165">
    <property type="component" value="Unassembled WGS sequence"/>
</dbReference>
<feature type="region of interest" description="Disordered" evidence="7">
    <location>
        <begin position="50"/>
        <end position="93"/>
    </location>
</feature>